<feature type="active site" description="Charge relay system" evidence="8">
    <location>
        <position position="766"/>
    </location>
</feature>
<sequence length="1104" mass="119855" precursor="true">MHSFFLALGAFLAPLASAVSEPESTRLLRYPDIHGDTVVFCYGGDLWTAPVAGGTASRLTAHPGQEVFPRFSPDGQWIAFTGQYDGDEQVYVMPATGGEPKRLTWYPARGPLPPRWGYDHQVHGWTPDGSAVLFRSLRDAGGGSNGRLYTVSMDGGLPSVLPMPDSGAGDYSPDGTRVVYSPLSRDFRHWKRYEGGWAQNLYVFDLDTAEHTPIAHGPRTERDPMWIGDSIVFASDRNDHLNLYRTGASGEALEQLTDHGPSDVRWPATDHVSRVVYELDGVLRLLNLADGTDAALSITVPDDGLWKRSRWMSVGGDVSGFGLSPDGSRAVFVARGDVFTAPTGDKGLSRNLTRSPGANDRVAVWSPDGKLIATISDASGEDEIWLLSEDGSEPPRQLTTGHTKRLERIQWSPDGERIACSDYQGRLFVVSVADGTEVLVADDPWRPIGDAQWSPNGGHLAFSLRNSIEVSRIHIWSVAGGSDARPVTSDLASAWSPAWDPKGDYLFYLSDRSYAPQISDLEWNYAGNRRARPYAMALRSDVKSLFPPETAGLAPRSDETDKPKDEAKDPKAEGEEKAEKAADARPAPIEIDFEGLGERVQRIPVGSDNYAGLSAVEGHLLYFTTGPFFYGGSSGQDTNLHLYSLEDRESSMLAGDVGGYGLSSDGKKLLVPKGGGYHLFDVKKGAEGKAVSTSGLQMNLDPMAEWTEVFDETWRLFRDYFYVENMHGYDWPGLKERYGALLPHVAHRSDLNYVISEMIGELNTGHTYVSGGDYEIPARPPVGLAGVRFELDAEANRYRVASVLPGHNEEPKYRSPLTEVGVDVSVGDYVLAIDGVELKGSDNPYRLLQHLEGAVAWTVNDKASFEGARTVRYEPVRSEESLVYLQWVLGNVERVAKLSDGQVGYLHIPNMGADGIAEFIKWYYPQLDKKGFVIDVRGNGGGNVSSMIIERLGRKVLGTRFGRVAELPSTYPGAALLGPMVCLISETSASDGDIFPHYFREAGLGPLIGKKTWGGVVGGGNIGLIDGGAVFVPRSATNDRAGAYIIEGIGVPPDIEVENDPASILGGRDPQLERGVAEALAKIAAAPVSLPERPADPVKTPGGR</sequence>
<evidence type="ECO:0000256" key="2">
    <source>
        <dbReference type="ARBA" id="ARBA00008524"/>
    </source>
</evidence>
<evidence type="ECO:0000256" key="1">
    <source>
        <dbReference type="ARBA" id="ARBA00004496"/>
    </source>
</evidence>
<dbReference type="Pfam" id="PF14684">
    <property type="entry name" value="Tricorn_C1"/>
    <property type="match status" value="1"/>
</dbReference>
<protein>
    <recommendedName>
        <fullName evidence="7">Tricorn protease homolog</fullName>
        <ecNumber evidence="7">3.4.21.-</ecNumber>
    </recommendedName>
</protein>
<evidence type="ECO:0000256" key="10">
    <source>
        <dbReference type="SAM" id="MobiDB-lite"/>
    </source>
</evidence>
<reference evidence="13 14" key="1">
    <citation type="submission" date="2019-02" db="EMBL/GenBank/DDBJ databases">
        <title>Deep-cultivation of Planctomycetes and their phenomic and genomic characterization uncovers novel biology.</title>
        <authorList>
            <person name="Wiegand S."/>
            <person name="Jogler M."/>
            <person name="Boedeker C."/>
            <person name="Pinto D."/>
            <person name="Vollmers J."/>
            <person name="Rivas-Marin E."/>
            <person name="Kohn T."/>
            <person name="Peeters S.H."/>
            <person name="Heuer A."/>
            <person name="Rast P."/>
            <person name="Oberbeckmann S."/>
            <person name="Bunk B."/>
            <person name="Jeske O."/>
            <person name="Meyerdierks A."/>
            <person name="Storesund J.E."/>
            <person name="Kallscheuer N."/>
            <person name="Luecker S."/>
            <person name="Lage O.M."/>
            <person name="Pohl T."/>
            <person name="Merkel B.J."/>
            <person name="Hornburger P."/>
            <person name="Mueller R.-W."/>
            <person name="Bruemmer F."/>
            <person name="Labrenz M."/>
            <person name="Spormann A.M."/>
            <person name="Op den Camp H."/>
            <person name="Overmann J."/>
            <person name="Amann R."/>
            <person name="Jetten M.S.M."/>
            <person name="Mascher T."/>
            <person name="Medema M.H."/>
            <person name="Devos D.P."/>
            <person name="Kaster A.-K."/>
            <person name="Ovreas L."/>
            <person name="Rohde M."/>
            <person name="Galperin M.Y."/>
            <person name="Jogler C."/>
        </authorList>
    </citation>
    <scope>NUCLEOTIDE SEQUENCE [LARGE SCALE GENOMIC DNA]</scope>
    <source>
        <strain evidence="13 14">Poly30</strain>
    </source>
</reference>
<evidence type="ECO:0000256" key="7">
    <source>
        <dbReference type="PIRNR" id="PIRNR036421"/>
    </source>
</evidence>
<dbReference type="Gene3D" id="3.90.226.10">
    <property type="entry name" value="2-enoyl-CoA Hydratase, Chain A, domain 1"/>
    <property type="match status" value="1"/>
</dbReference>
<evidence type="ECO:0000256" key="5">
    <source>
        <dbReference type="ARBA" id="ARBA00022801"/>
    </source>
</evidence>
<dbReference type="SUPFAM" id="SSF52096">
    <property type="entry name" value="ClpP/crotonase"/>
    <property type="match status" value="1"/>
</dbReference>
<evidence type="ECO:0000313" key="14">
    <source>
        <dbReference type="Proteomes" id="UP000320390"/>
    </source>
</evidence>
<evidence type="ECO:0000256" key="4">
    <source>
        <dbReference type="ARBA" id="ARBA00022670"/>
    </source>
</evidence>
<keyword evidence="5 7" id="KW-0378">Hydrolase</keyword>
<dbReference type="PANTHER" id="PTHR43253:SF1">
    <property type="entry name" value="TRICORN PROTEASE HOMOLOG 2-RELATED"/>
    <property type="match status" value="1"/>
</dbReference>
<dbReference type="AlphaFoldDB" id="A0A518EUW5"/>
<comment type="similarity">
    <text evidence="2 7">Belongs to the peptidase S41B family.</text>
</comment>
<evidence type="ECO:0000256" key="6">
    <source>
        <dbReference type="ARBA" id="ARBA00022825"/>
    </source>
</evidence>
<keyword evidence="6 7" id="KW-0720">Serine protease</keyword>
<gene>
    <name evidence="13" type="ORF">Poly30_34220</name>
</gene>
<dbReference type="RefSeq" id="WP_145199570.1">
    <property type="nucleotide sequence ID" value="NZ_CP036434.1"/>
</dbReference>
<dbReference type="Pfam" id="PF03572">
    <property type="entry name" value="Peptidase_S41"/>
    <property type="match status" value="1"/>
</dbReference>
<dbReference type="Pfam" id="PF26550">
    <property type="entry name" value="Tricorn_2nd"/>
    <property type="match status" value="1"/>
</dbReference>
<dbReference type="SUPFAM" id="SSF82171">
    <property type="entry name" value="DPP6 N-terminal domain-like"/>
    <property type="match status" value="1"/>
</dbReference>
<feature type="active site" description="Charge relay system" evidence="8">
    <location>
        <position position="1047"/>
    </location>
</feature>
<evidence type="ECO:0000256" key="11">
    <source>
        <dbReference type="SAM" id="SignalP"/>
    </source>
</evidence>
<dbReference type="InterPro" id="IPR012393">
    <property type="entry name" value="Tricorn_protease"/>
</dbReference>
<dbReference type="InterPro" id="IPR029045">
    <property type="entry name" value="ClpP/crotonase-like_dom_sf"/>
</dbReference>
<dbReference type="InterPro" id="IPR029414">
    <property type="entry name" value="Tricorn_PDZ"/>
</dbReference>
<evidence type="ECO:0000256" key="3">
    <source>
        <dbReference type="ARBA" id="ARBA00022490"/>
    </source>
</evidence>
<dbReference type="EMBL" id="CP036434">
    <property type="protein sequence ID" value="QDV07887.1"/>
    <property type="molecule type" value="Genomic_DNA"/>
</dbReference>
<evidence type="ECO:0000256" key="8">
    <source>
        <dbReference type="PIRSR" id="PIRSR036421-1"/>
    </source>
</evidence>
<dbReference type="CDD" id="cd07562">
    <property type="entry name" value="Peptidase_S41_TRI"/>
    <property type="match status" value="1"/>
</dbReference>
<dbReference type="InterPro" id="IPR036034">
    <property type="entry name" value="PDZ_sf"/>
</dbReference>
<feature type="chain" id="PRO_5022236117" description="Tricorn protease homolog" evidence="11">
    <location>
        <begin position="19"/>
        <end position="1104"/>
    </location>
</feature>
<name>A0A518EUW5_9BACT</name>
<dbReference type="InterPro" id="IPR028204">
    <property type="entry name" value="Tricorn_C1"/>
</dbReference>
<keyword evidence="14" id="KW-1185">Reference proteome</keyword>
<dbReference type="GO" id="GO:0008236">
    <property type="term" value="F:serine-type peptidase activity"/>
    <property type="evidence" value="ECO:0007669"/>
    <property type="project" value="UniProtKB-UniRule"/>
</dbReference>
<keyword evidence="4 7" id="KW-0645">Protease</keyword>
<dbReference type="SMART" id="SM00245">
    <property type="entry name" value="TSPc"/>
    <property type="match status" value="1"/>
</dbReference>
<feature type="domain" description="Tail specific protease" evidence="12">
    <location>
        <begin position="868"/>
        <end position="1058"/>
    </location>
</feature>
<keyword evidence="3 7" id="KW-0963">Cytoplasm</keyword>
<dbReference type="PANTHER" id="PTHR43253">
    <property type="entry name" value="TRICORN PROTEASE HOMOLOG 2-RELATED"/>
    <property type="match status" value="1"/>
</dbReference>
<dbReference type="Gene3D" id="2.120.10.60">
    <property type="entry name" value="Tricorn protease N-terminal domain"/>
    <property type="match status" value="1"/>
</dbReference>
<dbReference type="Pfam" id="PF26549">
    <property type="entry name" value="Tricorn_N"/>
    <property type="match status" value="1"/>
</dbReference>
<proteinExistence type="inferred from homology"/>
<evidence type="ECO:0000313" key="13">
    <source>
        <dbReference type="EMBL" id="QDV07887.1"/>
    </source>
</evidence>
<dbReference type="InterPro" id="IPR015943">
    <property type="entry name" value="WD40/YVTN_repeat-like_dom_sf"/>
</dbReference>
<comment type="function">
    <text evidence="7">Degrades oligopeptides.</text>
</comment>
<dbReference type="GO" id="GO:0006508">
    <property type="term" value="P:proteolysis"/>
    <property type="evidence" value="ECO:0007669"/>
    <property type="project" value="UniProtKB-UniRule"/>
</dbReference>
<comment type="subcellular location">
    <subcellularLocation>
        <location evidence="1 7">Cytoplasm</location>
    </subcellularLocation>
</comment>
<dbReference type="Proteomes" id="UP000320390">
    <property type="component" value="Chromosome"/>
</dbReference>
<feature type="active site" description="Nucleophile" evidence="8">
    <location>
        <position position="990"/>
    </location>
</feature>
<feature type="signal peptide" evidence="11">
    <location>
        <begin position="1"/>
        <end position="18"/>
    </location>
</feature>
<dbReference type="Gene3D" id="2.130.10.10">
    <property type="entry name" value="YVTN repeat-like/Quinoprotein amine dehydrogenase"/>
    <property type="match status" value="1"/>
</dbReference>
<dbReference type="InterPro" id="IPR005151">
    <property type="entry name" value="Tail-specific_protease"/>
</dbReference>
<dbReference type="Pfam" id="PF14685">
    <property type="entry name" value="PDZ_Tricorn"/>
    <property type="match status" value="1"/>
</dbReference>
<dbReference type="Gene3D" id="3.30.750.44">
    <property type="match status" value="1"/>
</dbReference>
<dbReference type="SUPFAM" id="SSF50156">
    <property type="entry name" value="PDZ domain-like"/>
    <property type="match status" value="1"/>
</dbReference>
<dbReference type="GO" id="GO:0005737">
    <property type="term" value="C:cytoplasm"/>
    <property type="evidence" value="ECO:0007669"/>
    <property type="project" value="UniProtKB-SubCell"/>
</dbReference>
<dbReference type="PIRSF" id="PIRSF036421">
    <property type="entry name" value="Tricorn_protease"/>
    <property type="match status" value="1"/>
</dbReference>
<feature type="region of interest" description="Disordered" evidence="10">
    <location>
        <begin position="547"/>
        <end position="585"/>
    </location>
</feature>
<dbReference type="OrthoDB" id="269409at2"/>
<dbReference type="EC" id="3.4.21.-" evidence="7"/>
<accession>A0A518EUW5</accession>
<organism evidence="13 14">
    <name type="scientific">Saltatorellus ferox</name>
    <dbReference type="NCBI Taxonomy" id="2528018"/>
    <lineage>
        <taxon>Bacteria</taxon>
        <taxon>Pseudomonadati</taxon>
        <taxon>Planctomycetota</taxon>
        <taxon>Planctomycetia</taxon>
        <taxon>Planctomycetia incertae sedis</taxon>
        <taxon>Saltatorellus</taxon>
    </lineage>
</organism>
<evidence type="ECO:0000259" key="12">
    <source>
        <dbReference type="SMART" id="SM00245"/>
    </source>
</evidence>
<evidence type="ECO:0000256" key="9">
    <source>
        <dbReference type="PIRSR" id="PIRSR036421-3"/>
    </source>
</evidence>
<keyword evidence="11" id="KW-0732">Signal</keyword>
<feature type="compositionally biased region" description="Basic and acidic residues" evidence="10">
    <location>
        <begin position="556"/>
        <end position="583"/>
    </location>
</feature>
<dbReference type="Gene3D" id="2.30.42.10">
    <property type="match status" value="1"/>
</dbReference>
<dbReference type="SUPFAM" id="SSF69304">
    <property type="entry name" value="Tricorn protease N-terminal domain"/>
    <property type="match status" value="1"/>
</dbReference>
<feature type="site" description="Transition state stabilizer; via amide nitrogen" evidence="9">
    <location>
        <position position="991"/>
    </location>
</feature>